<gene>
    <name evidence="1" type="ORF">KQX54_005417</name>
</gene>
<evidence type="ECO:0000313" key="1">
    <source>
        <dbReference type="EMBL" id="KAH0549052.1"/>
    </source>
</evidence>
<dbReference type="Pfam" id="PF15929">
    <property type="entry name" value="Myofilin"/>
    <property type="match status" value="1"/>
</dbReference>
<dbReference type="InterPro" id="IPR031828">
    <property type="entry name" value="Myofilin"/>
</dbReference>
<keyword evidence="2" id="KW-1185">Reference proteome</keyword>
<evidence type="ECO:0008006" key="3">
    <source>
        <dbReference type="Google" id="ProtNLM"/>
    </source>
</evidence>
<reference evidence="1 2" key="1">
    <citation type="journal article" date="2021" name="J. Hered.">
        <title>A chromosome-level genome assembly of the parasitoid wasp, Cotesia glomerata (Hymenoptera: Braconidae).</title>
        <authorList>
            <person name="Pinto B.J."/>
            <person name="Weis J.J."/>
            <person name="Gamble T."/>
            <person name="Ode P.J."/>
            <person name="Paul R."/>
            <person name="Zaspel J.M."/>
        </authorList>
    </citation>
    <scope>NUCLEOTIDE SEQUENCE [LARGE SCALE GENOMIC DNA]</scope>
    <source>
        <strain evidence="1">CgM1</strain>
    </source>
</reference>
<comment type="caution">
    <text evidence="1">The sequence shown here is derived from an EMBL/GenBank/DDBJ whole genome shotgun (WGS) entry which is preliminary data.</text>
</comment>
<sequence>MDARFKSNLAMIGRNEPITRKARFWQSYVRALKGTDDMRAPEHTRKPRSIFSDYPELHSSSWPYGKSIFDNPSHASDRINVPGYRYLPVHREIYGYSPRQLYPHQYKPVDRFVSDEYPGQWQKWLHLRRLNELSDLRIQQIRRKWQNRENILHEYLLKLKVLRNRRYDMPFCVCSFSWPESFDADRAWSDHLDRLADIDRLYPSSSPLLSRHKSPSLSTKPLFDIHGKLLDDPLTHFPSMLGRKAFHDMLEPQPSKPISAFTRDPWWYPCTAPYIPAHAQWISSPFFLRDSYLSPVKRNYLWRSHPLRPFDKINVLFASIL</sequence>
<name>A0AAV7ID46_COTGL</name>
<protein>
    <recommendedName>
        <fullName evidence="3">Myofilin</fullName>
    </recommendedName>
</protein>
<organism evidence="1 2">
    <name type="scientific">Cotesia glomerata</name>
    <name type="common">Lepidopteran parasitic wasp</name>
    <name type="synonym">Apanteles glomeratus</name>
    <dbReference type="NCBI Taxonomy" id="32391"/>
    <lineage>
        <taxon>Eukaryota</taxon>
        <taxon>Metazoa</taxon>
        <taxon>Ecdysozoa</taxon>
        <taxon>Arthropoda</taxon>
        <taxon>Hexapoda</taxon>
        <taxon>Insecta</taxon>
        <taxon>Pterygota</taxon>
        <taxon>Neoptera</taxon>
        <taxon>Endopterygota</taxon>
        <taxon>Hymenoptera</taxon>
        <taxon>Apocrita</taxon>
        <taxon>Ichneumonoidea</taxon>
        <taxon>Braconidae</taxon>
        <taxon>Microgastrinae</taxon>
        <taxon>Cotesia</taxon>
    </lineage>
</organism>
<dbReference type="Proteomes" id="UP000826195">
    <property type="component" value="Unassembled WGS sequence"/>
</dbReference>
<dbReference type="EMBL" id="JAHXZJ010001864">
    <property type="protein sequence ID" value="KAH0549052.1"/>
    <property type="molecule type" value="Genomic_DNA"/>
</dbReference>
<evidence type="ECO:0000313" key="2">
    <source>
        <dbReference type="Proteomes" id="UP000826195"/>
    </source>
</evidence>
<dbReference type="AlphaFoldDB" id="A0AAV7ID46"/>
<accession>A0AAV7ID46</accession>
<proteinExistence type="predicted"/>